<keyword evidence="7" id="KW-1185">Reference proteome</keyword>
<dbReference type="Pfam" id="PF06441">
    <property type="entry name" value="EHN"/>
    <property type="match status" value="1"/>
</dbReference>
<feature type="domain" description="Epoxide hydrolase N-terminal" evidence="5">
    <location>
        <begin position="4"/>
        <end position="114"/>
    </location>
</feature>
<evidence type="ECO:0000313" key="7">
    <source>
        <dbReference type="Proteomes" id="UP000800200"/>
    </source>
</evidence>
<evidence type="ECO:0000256" key="1">
    <source>
        <dbReference type="ARBA" id="ARBA00010088"/>
    </source>
</evidence>
<dbReference type="Gene3D" id="3.40.50.1820">
    <property type="entry name" value="alpha/beta hydrolase"/>
    <property type="match status" value="1"/>
</dbReference>
<dbReference type="GO" id="GO:0097176">
    <property type="term" value="P:epoxide metabolic process"/>
    <property type="evidence" value="ECO:0007669"/>
    <property type="project" value="TreeGrafter"/>
</dbReference>
<feature type="active site" description="Proton acceptor" evidence="4">
    <location>
        <position position="372"/>
    </location>
</feature>
<accession>A0A6A6E0A6</accession>
<dbReference type="InterPro" id="IPR029058">
    <property type="entry name" value="AB_hydrolase_fold"/>
</dbReference>
<feature type="active site" description="Nucleophile" evidence="4">
    <location>
        <position position="179"/>
    </location>
</feature>
<keyword evidence="2" id="KW-0058">Aromatic hydrocarbons catabolism</keyword>
<dbReference type="InterPro" id="IPR010497">
    <property type="entry name" value="Epoxide_hydro_N"/>
</dbReference>
<gene>
    <name evidence="6" type="ORF">K469DRAFT_581560</name>
</gene>
<protein>
    <submittedName>
        <fullName evidence="6">Alpha/beta-hydrolase</fullName>
    </submittedName>
</protein>
<dbReference type="AlphaFoldDB" id="A0A6A6E0A6"/>
<comment type="similarity">
    <text evidence="1">Belongs to the peptidase S33 family.</text>
</comment>
<dbReference type="SUPFAM" id="SSF53474">
    <property type="entry name" value="alpha/beta-Hydrolases"/>
    <property type="match status" value="1"/>
</dbReference>
<dbReference type="GO" id="GO:0004301">
    <property type="term" value="F:epoxide hydrolase activity"/>
    <property type="evidence" value="ECO:0007669"/>
    <property type="project" value="TreeGrafter"/>
</dbReference>
<reference evidence="6" key="1">
    <citation type="journal article" date="2020" name="Stud. Mycol.">
        <title>101 Dothideomycetes genomes: a test case for predicting lifestyles and emergence of pathogens.</title>
        <authorList>
            <person name="Haridas S."/>
            <person name="Albert R."/>
            <person name="Binder M."/>
            <person name="Bloem J."/>
            <person name="Labutti K."/>
            <person name="Salamov A."/>
            <person name="Andreopoulos B."/>
            <person name="Baker S."/>
            <person name="Barry K."/>
            <person name="Bills G."/>
            <person name="Bluhm B."/>
            <person name="Cannon C."/>
            <person name="Castanera R."/>
            <person name="Culley D."/>
            <person name="Daum C."/>
            <person name="Ezra D."/>
            <person name="Gonzalez J."/>
            <person name="Henrissat B."/>
            <person name="Kuo A."/>
            <person name="Liang C."/>
            <person name="Lipzen A."/>
            <person name="Lutzoni F."/>
            <person name="Magnuson J."/>
            <person name="Mondo S."/>
            <person name="Nolan M."/>
            <person name="Ohm R."/>
            <person name="Pangilinan J."/>
            <person name="Park H.-J."/>
            <person name="Ramirez L."/>
            <person name="Alfaro M."/>
            <person name="Sun H."/>
            <person name="Tritt A."/>
            <person name="Yoshinaga Y."/>
            <person name="Zwiers L.-H."/>
            <person name="Turgeon B."/>
            <person name="Goodwin S."/>
            <person name="Spatafora J."/>
            <person name="Crous P."/>
            <person name="Grigoriev I."/>
        </authorList>
    </citation>
    <scope>NUCLEOTIDE SEQUENCE</scope>
    <source>
        <strain evidence="6">CBS 207.26</strain>
    </source>
</reference>
<dbReference type="PANTHER" id="PTHR21661:SF35">
    <property type="entry name" value="EPOXIDE HYDROLASE"/>
    <property type="match status" value="1"/>
</dbReference>
<proteinExistence type="inferred from homology"/>
<organism evidence="6 7">
    <name type="scientific">Zopfia rhizophila CBS 207.26</name>
    <dbReference type="NCBI Taxonomy" id="1314779"/>
    <lineage>
        <taxon>Eukaryota</taxon>
        <taxon>Fungi</taxon>
        <taxon>Dikarya</taxon>
        <taxon>Ascomycota</taxon>
        <taxon>Pezizomycotina</taxon>
        <taxon>Dothideomycetes</taxon>
        <taxon>Dothideomycetes incertae sedis</taxon>
        <taxon>Zopfiaceae</taxon>
        <taxon>Zopfia</taxon>
    </lineage>
</organism>
<dbReference type="EMBL" id="ML994640">
    <property type="protein sequence ID" value="KAF2183898.1"/>
    <property type="molecule type" value="Genomic_DNA"/>
</dbReference>
<evidence type="ECO:0000256" key="3">
    <source>
        <dbReference type="ARBA" id="ARBA00022801"/>
    </source>
</evidence>
<dbReference type="PANTHER" id="PTHR21661">
    <property type="entry name" value="EPOXIDE HYDROLASE 1-RELATED"/>
    <property type="match status" value="1"/>
</dbReference>
<evidence type="ECO:0000256" key="2">
    <source>
        <dbReference type="ARBA" id="ARBA00022797"/>
    </source>
</evidence>
<dbReference type="InterPro" id="IPR016292">
    <property type="entry name" value="Epoxide_hydrolase"/>
</dbReference>
<dbReference type="OrthoDB" id="7130006at2759"/>
<dbReference type="PIRSF" id="PIRSF001112">
    <property type="entry name" value="Epoxide_hydrolase"/>
    <property type="match status" value="1"/>
</dbReference>
<evidence type="ECO:0000313" key="6">
    <source>
        <dbReference type="EMBL" id="KAF2183898.1"/>
    </source>
</evidence>
<dbReference type="Proteomes" id="UP000800200">
    <property type="component" value="Unassembled WGS sequence"/>
</dbReference>
<name>A0A6A6E0A6_9PEZI</name>
<evidence type="ECO:0000259" key="5">
    <source>
        <dbReference type="Pfam" id="PF06441"/>
    </source>
</evidence>
<keyword evidence="3 6" id="KW-0378">Hydrolase</keyword>
<sequence>MASINPYTISVPDAELEKLHEKLSHTTFPDELEEAGRDMGAPLSDIKRLVEYWKTKFDWKSQEKRLNQLPQYTTEIQAEGFDALKIHFVHQRSGVKEAIPLFFCHGWPGSFMEVTKLLGPLTRGGGGSPAFHVVAISLPNFAFSEGPKKRGFSLGQYAETCHKLMLRLGYNEYVTQGGDWGFFVTRAMGFKYPNHIKASHYNADGGMAPSWIQQPIQAIRHAVTPYTEREKKGLERSEWFFKEGVGYAIVHETKPQTVGYALTDSPVALLAWIYEKLRDWTHDYPWTDDEVLTWVSVYWFSTAGPAASLRIYYEVSHQKDRKMWAEVRQGAYLKDVKIGQSHFPRDIRVLPRAWTQTLGDVVWENFQEAGGHFAAWEQPAELVEDLQNMFAKSSPAYGVIKGQEGYA</sequence>
<feature type="active site" description="Proton donor" evidence="4">
    <location>
        <position position="312"/>
    </location>
</feature>
<evidence type="ECO:0000256" key="4">
    <source>
        <dbReference type="PIRSR" id="PIRSR001112-1"/>
    </source>
</evidence>